<evidence type="ECO:0000313" key="2">
    <source>
        <dbReference type="Proteomes" id="UP000821845"/>
    </source>
</evidence>
<dbReference type="Proteomes" id="UP000821845">
    <property type="component" value="Chromosome 1"/>
</dbReference>
<name>A0ACB7TK76_HYAAI</name>
<evidence type="ECO:0000313" key="1">
    <source>
        <dbReference type="EMBL" id="KAH6946616.1"/>
    </source>
</evidence>
<proteinExistence type="predicted"/>
<keyword evidence="2" id="KW-1185">Reference proteome</keyword>
<comment type="caution">
    <text evidence="1">The sequence shown here is derived from an EMBL/GenBank/DDBJ whole genome shotgun (WGS) entry which is preliminary data.</text>
</comment>
<dbReference type="EMBL" id="CM023481">
    <property type="protein sequence ID" value="KAH6946616.1"/>
    <property type="molecule type" value="Genomic_DNA"/>
</dbReference>
<sequence>MKLSSVSTVFVFVVVVGLLPSAESLFLTGLALLPISAIASLSGIGGLKLAVAMKILGMLGWWDVSRYGVGLRASVESNKLPARVVPFPKPQSLVSGPTIAVPIALLPHIIDGHYLKTVPVRLPAKNFFLLANQTARFDSPKLEFSGDGFASVRGTKGSMVHASGELKSPLVSVEAKKTATLRGRRSIEKDPRVVKDAVQLVRDLDTDNCILRLSCEVSADPSRYGTYGQRVAAFMTSVGPIGSNSAFVDFEKAYRQGRSSGVPGCTKTYSSCKFDLRALVAIAESY</sequence>
<reference evidence="1" key="1">
    <citation type="submission" date="2020-05" db="EMBL/GenBank/DDBJ databases">
        <title>Large-scale comparative analyses of tick genomes elucidate their genetic diversity and vector capacities.</title>
        <authorList>
            <person name="Jia N."/>
            <person name="Wang J."/>
            <person name="Shi W."/>
            <person name="Du L."/>
            <person name="Sun Y."/>
            <person name="Zhan W."/>
            <person name="Jiang J."/>
            <person name="Wang Q."/>
            <person name="Zhang B."/>
            <person name="Ji P."/>
            <person name="Sakyi L.B."/>
            <person name="Cui X."/>
            <person name="Yuan T."/>
            <person name="Jiang B."/>
            <person name="Yang W."/>
            <person name="Lam T.T.-Y."/>
            <person name="Chang Q."/>
            <person name="Ding S."/>
            <person name="Wang X."/>
            <person name="Zhu J."/>
            <person name="Ruan X."/>
            <person name="Zhao L."/>
            <person name="Wei J."/>
            <person name="Que T."/>
            <person name="Du C."/>
            <person name="Cheng J."/>
            <person name="Dai P."/>
            <person name="Han X."/>
            <person name="Huang E."/>
            <person name="Gao Y."/>
            <person name="Liu J."/>
            <person name="Shao H."/>
            <person name="Ye R."/>
            <person name="Li L."/>
            <person name="Wei W."/>
            <person name="Wang X."/>
            <person name="Wang C."/>
            <person name="Yang T."/>
            <person name="Huo Q."/>
            <person name="Li W."/>
            <person name="Guo W."/>
            <person name="Chen H."/>
            <person name="Zhou L."/>
            <person name="Ni X."/>
            <person name="Tian J."/>
            <person name="Zhou Y."/>
            <person name="Sheng Y."/>
            <person name="Liu T."/>
            <person name="Pan Y."/>
            <person name="Xia L."/>
            <person name="Li J."/>
            <person name="Zhao F."/>
            <person name="Cao W."/>
        </authorList>
    </citation>
    <scope>NUCLEOTIDE SEQUENCE</scope>
    <source>
        <strain evidence="1">Hyas-2018</strain>
    </source>
</reference>
<protein>
    <submittedName>
        <fullName evidence="1">Uncharacterized protein</fullName>
    </submittedName>
</protein>
<organism evidence="1 2">
    <name type="scientific">Hyalomma asiaticum</name>
    <name type="common">Tick</name>
    <dbReference type="NCBI Taxonomy" id="266040"/>
    <lineage>
        <taxon>Eukaryota</taxon>
        <taxon>Metazoa</taxon>
        <taxon>Ecdysozoa</taxon>
        <taxon>Arthropoda</taxon>
        <taxon>Chelicerata</taxon>
        <taxon>Arachnida</taxon>
        <taxon>Acari</taxon>
        <taxon>Parasitiformes</taxon>
        <taxon>Ixodida</taxon>
        <taxon>Ixodoidea</taxon>
        <taxon>Ixodidae</taxon>
        <taxon>Hyalomminae</taxon>
        <taxon>Hyalomma</taxon>
    </lineage>
</organism>
<accession>A0ACB7TK76</accession>
<gene>
    <name evidence="1" type="ORF">HPB50_014207</name>
</gene>